<dbReference type="GeneID" id="110013171"/>
<dbReference type="Proteomes" id="UP000504604">
    <property type="component" value="Linkage group LG15"/>
</dbReference>
<evidence type="ECO:0000313" key="2">
    <source>
        <dbReference type="Proteomes" id="UP000504604"/>
    </source>
</evidence>
<protein>
    <submittedName>
        <fullName evidence="3">Uncharacterized protein LOC110013171</fullName>
    </submittedName>
</protein>
<dbReference type="KEGG" id="sind:110013171"/>
<dbReference type="SUPFAM" id="SSF56672">
    <property type="entry name" value="DNA/RNA polymerases"/>
    <property type="match status" value="1"/>
</dbReference>
<evidence type="ECO:0000313" key="3">
    <source>
        <dbReference type="RefSeq" id="XP_020554816.1"/>
    </source>
</evidence>
<dbReference type="PANTHER" id="PTHR11439">
    <property type="entry name" value="GAG-POL-RELATED RETROTRANSPOSON"/>
    <property type="match status" value="1"/>
</dbReference>
<dbReference type="OrthoDB" id="2012657at2759"/>
<name>A0A8M8VFA7_SESIN</name>
<feature type="domain" description="Reverse transcriptase Ty1/copia-type" evidence="1">
    <location>
        <begin position="1"/>
        <end position="143"/>
    </location>
</feature>
<reference evidence="3" key="1">
    <citation type="submission" date="2025-08" db="UniProtKB">
        <authorList>
            <consortium name="RefSeq"/>
        </authorList>
    </citation>
    <scope>IDENTIFICATION</scope>
</reference>
<dbReference type="PANTHER" id="PTHR11439:SF511">
    <property type="match status" value="1"/>
</dbReference>
<sequence>MEPPQGYKIPQGKVCKLEKSLYGLKQASRKWNEEFTNKIRKFGFEQCSHDHCLFTKGTDTNLIALPIYVDDILITAASENSIITVKDYLDDLFTVKHLGNAKYFLGLELARSPEGLVVTQRKYTQDIVKDVGLNNGKHVATPLPPGLKLTVDTGTALTDPSRHWEAAIHVVRYLKGNISTDWAACQETRRCLSGFCIFVGETPISWKIKKQTMVARSSVEAEYRSMATTTCEVTWLVYLLKNLGVEVKTPIPFYCDNKAALHITANPVFHERTKHLEIDCHVVRNKFKE</sequence>
<gene>
    <name evidence="3" type="primary">LOC110013171</name>
</gene>
<evidence type="ECO:0000259" key="1">
    <source>
        <dbReference type="Pfam" id="PF07727"/>
    </source>
</evidence>
<dbReference type="Pfam" id="PF07727">
    <property type="entry name" value="RVT_2"/>
    <property type="match status" value="1"/>
</dbReference>
<dbReference type="RefSeq" id="XP_020554816.1">
    <property type="nucleotide sequence ID" value="XM_020699157.1"/>
</dbReference>
<proteinExistence type="predicted"/>
<dbReference type="AlphaFoldDB" id="A0A8M8VFA7"/>
<accession>A0A8M8VFA7</accession>
<dbReference type="InterPro" id="IPR043502">
    <property type="entry name" value="DNA/RNA_pol_sf"/>
</dbReference>
<dbReference type="InterPro" id="IPR013103">
    <property type="entry name" value="RVT_2"/>
</dbReference>
<dbReference type="CDD" id="cd09272">
    <property type="entry name" value="RNase_HI_RT_Ty1"/>
    <property type="match status" value="1"/>
</dbReference>
<organism evidence="2 3">
    <name type="scientific">Sesamum indicum</name>
    <name type="common">Oriental sesame</name>
    <name type="synonym">Sesamum orientale</name>
    <dbReference type="NCBI Taxonomy" id="4182"/>
    <lineage>
        <taxon>Eukaryota</taxon>
        <taxon>Viridiplantae</taxon>
        <taxon>Streptophyta</taxon>
        <taxon>Embryophyta</taxon>
        <taxon>Tracheophyta</taxon>
        <taxon>Spermatophyta</taxon>
        <taxon>Magnoliopsida</taxon>
        <taxon>eudicotyledons</taxon>
        <taxon>Gunneridae</taxon>
        <taxon>Pentapetalae</taxon>
        <taxon>asterids</taxon>
        <taxon>lamiids</taxon>
        <taxon>Lamiales</taxon>
        <taxon>Pedaliaceae</taxon>
        <taxon>Sesamum</taxon>
    </lineage>
</organism>
<keyword evidence="2" id="KW-1185">Reference proteome</keyword>